<protein>
    <submittedName>
        <fullName evidence="2">Uncharacterized protein</fullName>
    </submittedName>
</protein>
<feature type="compositionally biased region" description="Basic residues" evidence="1">
    <location>
        <begin position="1568"/>
        <end position="1582"/>
    </location>
</feature>
<feature type="compositionally biased region" description="Low complexity" evidence="1">
    <location>
        <begin position="1"/>
        <end position="15"/>
    </location>
</feature>
<feature type="compositionally biased region" description="Low complexity" evidence="1">
    <location>
        <begin position="148"/>
        <end position="164"/>
    </location>
</feature>
<evidence type="ECO:0000313" key="3">
    <source>
        <dbReference type="Proteomes" id="UP000324022"/>
    </source>
</evidence>
<feature type="compositionally biased region" description="Low complexity" evidence="1">
    <location>
        <begin position="1349"/>
        <end position="1365"/>
    </location>
</feature>
<name>A0A5C3ERX4_9BASI</name>
<feature type="region of interest" description="Disordered" evidence="1">
    <location>
        <begin position="778"/>
        <end position="1004"/>
    </location>
</feature>
<feature type="compositionally biased region" description="Basic and acidic residues" evidence="1">
    <location>
        <begin position="851"/>
        <end position="865"/>
    </location>
</feature>
<feature type="compositionally biased region" description="Basic and acidic residues" evidence="1">
    <location>
        <begin position="981"/>
        <end position="991"/>
    </location>
</feature>
<feature type="compositionally biased region" description="Polar residues" evidence="1">
    <location>
        <begin position="430"/>
        <end position="441"/>
    </location>
</feature>
<feature type="region of interest" description="Disordered" evidence="1">
    <location>
        <begin position="1449"/>
        <end position="1481"/>
    </location>
</feature>
<feature type="compositionally biased region" description="Polar residues" evidence="1">
    <location>
        <begin position="486"/>
        <end position="496"/>
    </location>
</feature>
<feature type="region of interest" description="Disordered" evidence="1">
    <location>
        <begin position="1041"/>
        <end position="1124"/>
    </location>
</feature>
<feature type="region of interest" description="Disordered" evidence="1">
    <location>
        <begin position="1"/>
        <end position="345"/>
    </location>
</feature>
<organism evidence="2 3">
    <name type="scientific">Ustilago trichophora</name>
    <dbReference type="NCBI Taxonomy" id="86804"/>
    <lineage>
        <taxon>Eukaryota</taxon>
        <taxon>Fungi</taxon>
        <taxon>Dikarya</taxon>
        <taxon>Basidiomycota</taxon>
        <taxon>Ustilaginomycotina</taxon>
        <taxon>Ustilaginomycetes</taxon>
        <taxon>Ustilaginales</taxon>
        <taxon>Ustilaginaceae</taxon>
        <taxon>Ustilago</taxon>
    </lineage>
</organism>
<feature type="compositionally biased region" description="Polar residues" evidence="1">
    <location>
        <begin position="238"/>
        <end position="250"/>
    </location>
</feature>
<feature type="compositionally biased region" description="Low complexity" evidence="1">
    <location>
        <begin position="1058"/>
        <end position="1072"/>
    </location>
</feature>
<gene>
    <name evidence="2" type="ORF">UTRI_02666</name>
</gene>
<feature type="compositionally biased region" description="Polar residues" evidence="1">
    <location>
        <begin position="817"/>
        <end position="836"/>
    </location>
</feature>
<dbReference type="Proteomes" id="UP000324022">
    <property type="component" value="Unassembled WGS sequence"/>
</dbReference>
<feature type="region of interest" description="Disordered" evidence="1">
    <location>
        <begin position="567"/>
        <end position="692"/>
    </location>
</feature>
<feature type="region of interest" description="Disordered" evidence="1">
    <location>
        <begin position="704"/>
        <end position="725"/>
    </location>
</feature>
<feature type="compositionally biased region" description="Low complexity" evidence="1">
    <location>
        <begin position="704"/>
        <end position="717"/>
    </location>
</feature>
<feature type="compositionally biased region" description="Low complexity" evidence="1">
    <location>
        <begin position="79"/>
        <end position="92"/>
    </location>
</feature>
<feature type="compositionally biased region" description="Polar residues" evidence="1">
    <location>
        <begin position="1688"/>
        <end position="1697"/>
    </location>
</feature>
<feature type="compositionally biased region" description="Polar residues" evidence="1">
    <location>
        <begin position="172"/>
        <end position="193"/>
    </location>
</feature>
<feature type="compositionally biased region" description="Low complexity" evidence="1">
    <location>
        <begin position="1201"/>
        <end position="1215"/>
    </location>
</feature>
<evidence type="ECO:0000313" key="2">
    <source>
        <dbReference type="EMBL" id="SPO32109.1"/>
    </source>
</evidence>
<proteinExistence type="predicted"/>
<sequence length="1784" mass="189928">MQSLPSSPASGISSPRRAELTGRRRTVYANRSPSDKPPSPSRVVVAEGSEFVLEPLPHRGSSSSGRLSSATRHVSAPYSSASSSSQLQSSSQYRAVSTFITPPRTRPADRPYRPPPSSSARFYERQQQLWMLQQPSLLPPSPAAYQVSSSTHSQASSSSACPSSIHQPVTAFGSQPAQPASPPYRSTANNEHTPASIRSRSSSLASATSRSRATSVSSLAPPEPQHTDNRSRAGSDAGSFTRSRISNGYHSHTDDDSVDNDPYQSFSAMSPGLSTTYSHANGARTSPSLAQQQSAPRSDRHNTQHTPQATKEQQRSASEDTLGDSGDADWDAELGISEADHTEPLRLPMLQQQDHVLHSSPSVAGDASTLKPNIISSKLVVSAVASPIQAESHLESIQAADLKGIRVTSSVSESWDDDFLFQNEEDAIDSTPQSNGIAQQFGSSERNGSASASSSKMLHLPANHDEDDVENWDDAFSWNADPLLTPSASTKSSLHNSMRLPSPRDHTQGHASHGNRASSRELPLDVRRHLDFGGGGVSTKTKKRFSNASTASDATDFSARLAAQSDVDSYHPRMSQDSDDYSAPNLLSSNQRNALGLVSSGPKGGHSIEGRSDESGDDTETEMPSKEAVAAIKSRPARRSLGAALGFDTSRKSIAKTTVASTQSPSRIGGKKKDAADDLGAKTHARTQSKSKLGALQRLSFSRSRVGVANASSSSVNEMPEADETPQRLYTDNVNHSQASLLSQMSTSSNRSKRGVSPSSLEKSYAALRSTSFRRLLGRGEKSTVTSSNGDISLATPPSSPPRRRSDLPQPLDAMCNPSSERSLAHASNQSMSPSSAWLGLRRSSEATPTRPRDQSGRRGSDSFQRDSPSQVSWAVPGSPSKPPASLGDAIRWNDVSMLSGQSRVDGPSRSSGKSYSKELDGRSGGVGHPPSAGLRRDLSSSNTLRGDLGYGAEVGPTPVRSDRNASGAGPAARQLQAAQREGHARIRSDEASADGPTAPYAYLGEKMDRGSASRSVSASTAHSHTSAESLYGYRMRKQISVSSGPDAHDSETSYGTSVGSSPGLSNQSSSGWLSYGKRGGTPSMDTKDTAWTASVDLSGRQDPWSVQEDHSRATSMPGSPLYLEKTLDGAPAVALHPAHKQSTPDTSLSPSRYAASNGGDLPVIDSPNRPSRGAASRSAEPNVAKQMSSTADTSVPILPSANQTTSSAASSQKSATRRNSLSDLKIPSRISKAQSGIRNNISLVRDFAEGIEELKTLKASYMDQRMKAPLHTSDVEERVQNWLECADVLIGLGEGRSESDSAARVDTVSHTPLSTRVDSRRTTFSDASSYALPKSPLEVTASRQSSVSGARSASGTSQSTTSTTDGVRSVDVQREIDILSAILGGTRMTPVSRTESRSHGRFQSETYTRDELPHRNTEYAYVPSKAMGPTSLGETSVAWSNLTTPMRDSFDKTGKDTGHTKHSDRPFHTAPVISGANTPLGDAVPLLDGVDVGDANRSAKRRLRSASRAGLQGLRELLKVFKGAAGDDSVASTKATGTTEAGVSKDDPNDESRQSLDAGPSTPQTSKQKRKSLNLKRRSFLRSKTSLESMQVKSPDVPSAQEATPPMPTAPENGRYALSGSKVDRRKQGPSPSKSSLDITWEAGSSAERSREAKETKAARRVSLQSAMRDKRRSVDLAPPVKAATDAQPTKDSSAQLRRPSLAVRPQPPVNASTVSDPRRASTSVDSLHQRAAPLRPHSSQETPMVQKLALRPEAMPGLLVYVQATKQHLQMAIDELGPPISH</sequence>
<evidence type="ECO:0000256" key="1">
    <source>
        <dbReference type="SAM" id="MobiDB-lite"/>
    </source>
</evidence>
<feature type="compositionally biased region" description="Polar residues" evidence="1">
    <location>
        <begin position="1711"/>
        <end position="1728"/>
    </location>
</feature>
<accession>A0A5C3ERX4</accession>
<feature type="compositionally biased region" description="Basic and acidic residues" evidence="1">
    <location>
        <begin position="1544"/>
        <end position="1555"/>
    </location>
</feature>
<feature type="compositionally biased region" description="Polar residues" evidence="1">
    <location>
        <begin position="1531"/>
        <end position="1542"/>
    </location>
</feature>
<reference evidence="2 3" key="1">
    <citation type="submission" date="2018-03" db="EMBL/GenBank/DDBJ databases">
        <authorList>
            <person name="Guldener U."/>
        </authorList>
    </citation>
    <scope>NUCLEOTIDE SEQUENCE [LARGE SCALE GENOMIC DNA]</scope>
    <source>
        <strain evidence="2 3">NBRC100155</strain>
    </source>
</reference>
<feature type="region of interest" description="Disordered" evidence="1">
    <location>
        <begin position="1137"/>
        <end position="1228"/>
    </location>
</feature>
<feature type="compositionally biased region" description="Polar residues" evidence="1">
    <location>
        <begin position="262"/>
        <end position="296"/>
    </location>
</feature>
<feature type="compositionally biased region" description="Low complexity" evidence="1">
    <location>
        <begin position="118"/>
        <end position="136"/>
    </location>
</feature>
<feature type="compositionally biased region" description="Polar residues" evidence="1">
    <location>
        <begin position="1583"/>
        <end position="1593"/>
    </location>
</feature>
<feature type="compositionally biased region" description="Polar residues" evidence="1">
    <location>
        <begin position="1141"/>
        <end position="1151"/>
    </location>
</feature>
<feature type="region of interest" description="Disordered" evidence="1">
    <location>
        <begin position="427"/>
        <end position="456"/>
    </location>
</feature>
<feature type="region of interest" description="Disordered" evidence="1">
    <location>
        <begin position="743"/>
        <end position="763"/>
    </location>
</feature>
<feature type="compositionally biased region" description="Basic and acidic residues" evidence="1">
    <location>
        <begin position="518"/>
        <end position="531"/>
    </location>
</feature>
<feature type="compositionally biased region" description="Low complexity" evidence="1">
    <location>
        <begin position="442"/>
        <end position="455"/>
    </location>
</feature>
<feature type="region of interest" description="Disordered" evidence="1">
    <location>
        <begin position="1527"/>
        <end position="1745"/>
    </location>
</feature>
<feature type="compositionally biased region" description="Low complexity" evidence="1">
    <location>
        <begin position="59"/>
        <end position="69"/>
    </location>
</feature>
<feature type="compositionally biased region" description="Basic and acidic residues" evidence="1">
    <location>
        <begin position="671"/>
        <end position="681"/>
    </location>
</feature>
<feature type="region of interest" description="Disordered" evidence="1">
    <location>
        <begin position="485"/>
        <end position="552"/>
    </location>
</feature>
<dbReference type="EMBL" id="OOIN01000043">
    <property type="protein sequence ID" value="SPO32109.1"/>
    <property type="molecule type" value="Genomic_DNA"/>
</dbReference>
<dbReference type="OrthoDB" id="2554322at2759"/>
<feature type="compositionally biased region" description="Basic and acidic residues" evidence="1">
    <location>
        <begin position="1449"/>
        <end position="1468"/>
    </location>
</feature>
<feature type="compositionally biased region" description="Polar residues" evidence="1">
    <location>
        <begin position="897"/>
        <end position="915"/>
    </location>
</feature>
<feature type="region of interest" description="Disordered" evidence="1">
    <location>
        <begin position="1336"/>
        <end position="1370"/>
    </location>
</feature>
<feature type="compositionally biased region" description="Basic and acidic residues" evidence="1">
    <location>
        <begin position="1649"/>
        <end position="1659"/>
    </location>
</feature>
<feature type="compositionally biased region" description="Polar residues" evidence="1">
    <location>
        <begin position="655"/>
        <end position="666"/>
    </location>
</feature>
<feature type="compositionally biased region" description="Low complexity" evidence="1">
    <location>
        <begin position="195"/>
        <end position="220"/>
    </location>
</feature>
<keyword evidence="3" id="KW-1185">Reference proteome</keyword>